<sequence length="190" mass="20250">MGESQRLDDAEVQRRLARLDEMLDQVERMPGPTAESAVEAVRTLTEVYGEALARVLDAAGTTQAEALCADELLSHLFVLHGIHPGSLADRVERALAYVRPHLERKGGRVERASIDSGVAQIRLLPGGCGSCSSPESSPELERAVRESVLSLAPELTEVRIVTDSADERSPSLIPVDALLARTATATGSSG</sequence>
<evidence type="ECO:0000313" key="4">
    <source>
        <dbReference type="Proteomes" id="UP000004926"/>
    </source>
</evidence>
<organism evidence="3 4">
    <name type="scientific">Saccharomonospora marina XMU15</name>
    <dbReference type="NCBI Taxonomy" id="882083"/>
    <lineage>
        <taxon>Bacteria</taxon>
        <taxon>Bacillati</taxon>
        <taxon>Actinomycetota</taxon>
        <taxon>Actinomycetes</taxon>
        <taxon>Pseudonocardiales</taxon>
        <taxon>Pseudonocardiaceae</taxon>
        <taxon>Saccharomonospora</taxon>
    </lineage>
</organism>
<dbReference type="eggNOG" id="COG0694">
    <property type="taxonomic scope" value="Bacteria"/>
</dbReference>
<dbReference type="STRING" id="882083.SacmaDRAFT_3570"/>
<dbReference type="GO" id="GO:0051536">
    <property type="term" value="F:iron-sulfur cluster binding"/>
    <property type="evidence" value="ECO:0007669"/>
    <property type="project" value="InterPro"/>
</dbReference>
<proteinExistence type="predicted"/>
<feature type="domain" description="NIF system FeS cluster assembly NifU C-terminal" evidence="2">
    <location>
        <begin position="91"/>
        <end position="158"/>
    </location>
</feature>
<protein>
    <submittedName>
        <fullName evidence="3">Thioredoxin-like protein</fullName>
    </submittedName>
</protein>
<dbReference type="EMBL" id="CM001439">
    <property type="protein sequence ID" value="EHR51784.1"/>
    <property type="molecule type" value="Genomic_DNA"/>
</dbReference>
<dbReference type="GO" id="GO:0005506">
    <property type="term" value="F:iron ion binding"/>
    <property type="evidence" value="ECO:0007669"/>
    <property type="project" value="InterPro"/>
</dbReference>
<comment type="function">
    <text evidence="1">May be involved in the formation or repair of [Fe-S] clusters present in iron-sulfur proteins.</text>
</comment>
<dbReference type="InterPro" id="IPR034904">
    <property type="entry name" value="FSCA_dom_sf"/>
</dbReference>
<dbReference type="AlphaFoldDB" id="H5WXX2"/>
<keyword evidence="4" id="KW-1185">Reference proteome</keyword>
<dbReference type="InterPro" id="IPR001075">
    <property type="entry name" value="NIF_FeS_clus_asmbl_NifU_C"/>
</dbReference>
<dbReference type="OrthoDB" id="9798220at2"/>
<evidence type="ECO:0000313" key="3">
    <source>
        <dbReference type="EMBL" id="EHR51784.1"/>
    </source>
</evidence>
<dbReference type="Gene3D" id="3.30.300.130">
    <property type="entry name" value="Fe-S cluster assembly (FSCA)"/>
    <property type="match status" value="1"/>
</dbReference>
<dbReference type="Proteomes" id="UP000004926">
    <property type="component" value="Chromosome"/>
</dbReference>
<dbReference type="GO" id="GO:0016226">
    <property type="term" value="P:iron-sulfur cluster assembly"/>
    <property type="evidence" value="ECO:0007669"/>
    <property type="project" value="InterPro"/>
</dbReference>
<evidence type="ECO:0000259" key="2">
    <source>
        <dbReference type="Pfam" id="PF01106"/>
    </source>
</evidence>
<reference evidence="3 4" key="1">
    <citation type="journal article" date="2012" name="Stand. Genomic Sci.">
        <title>Genome sequence of the ocean sediment bacterium Saccharomonospora marina type strain (XMU15(T)).</title>
        <authorList>
            <person name="Klenk H.P."/>
            <person name="Lu M."/>
            <person name="Lucas S."/>
            <person name="Lapidus A."/>
            <person name="Copeland A."/>
            <person name="Pitluck S."/>
            <person name="Goodwin L.A."/>
            <person name="Han C."/>
            <person name="Tapia R."/>
            <person name="Brambilla E.M."/>
            <person name="Potter G."/>
            <person name="Land M."/>
            <person name="Ivanova N."/>
            <person name="Rohde M."/>
            <person name="Goker M."/>
            <person name="Detter J.C."/>
            <person name="Li W.J."/>
            <person name="Kyrpides N.C."/>
            <person name="Woyke T."/>
        </authorList>
    </citation>
    <scope>NUCLEOTIDE SEQUENCE [LARGE SCALE GENOMIC DNA]</scope>
    <source>
        <strain evidence="3 4">XMU15</strain>
    </source>
</reference>
<dbReference type="HOGENOM" id="CLU_106183_0_0_11"/>
<accession>H5WXX2</accession>
<gene>
    <name evidence="3" type="ORF">SacmaDRAFT_3570</name>
</gene>
<evidence type="ECO:0000256" key="1">
    <source>
        <dbReference type="ARBA" id="ARBA00049958"/>
    </source>
</evidence>
<dbReference type="SUPFAM" id="SSF117916">
    <property type="entry name" value="Fe-S cluster assembly (FSCA) domain-like"/>
    <property type="match status" value="1"/>
</dbReference>
<name>H5WXX2_9PSEU</name>
<dbReference type="Pfam" id="PF01106">
    <property type="entry name" value="NifU"/>
    <property type="match status" value="1"/>
</dbReference>
<dbReference type="RefSeq" id="WP_009155166.1">
    <property type="nucleotide sequence ID" value="NZ_CM001439.1"/>
</dbReference>